<dbReference type="Pfam" id="PF13635">
    <property type="entry name" value="DUF4143"/>
    <property type="match status" value="1"/>
</dbReference>
<sequence length="457" mass="53911">MRERDFEFVIAEWKAFELPSLVKREVEIPLEPSSIPCIGGGRQVGKTYRVYQLIEELLRKGFPKDNILYIDFEHERLRNLDALNLEEMLKVFYKLGDVDETKPIYLFLDEVQTVRDWDKWVRRVFDSRKFRIYITGSSSKILGREIPQSLRGRSVDFFVFPFNFREFLRAKKFEINELEVLLEKRGRLLKLLEEFLISGSYPKISLIADEKEKIRLLLSYYRTIFYRDLVEKYEIKNISALDVFLKYCINNFSKYLSVSKAHNYVKTLGIRCGKQTLVEFLDFSSEVFLFFPIEILSGSVKARKQYPKKLYIIDNGIATSLFPETKGSISRLMENAVARELIKKSFETPTFQVFYWREYGRQEGREVDFVVKEGFRVTQLIQVTYASSFDEIKKREVDALLKASEIFAKDKPSLLVITWDYEDEREVKGRKIEFVPLWKWLLGNGARSAPLSHGRSR</sequence>
<accession>A0A497EKG0</accession>
<dbReference type="EMBL" id="QMQV01000234">
    <property type="protein sequence ID" value="RLE45717.1"/>
    <property type="molecule type" value="Genomic_DNA"/>
</dbReference>
<dbReference type="Pfam" id="PF13173">
    <property type="entry name" value="AAA_14"/>
    <property type="match status" value="1"/>
</dbReference>
<comment type="caution">
    <text evidence="3">The sequence shown here is derived from an EMBL/GenBank/DDBJ whole genome shotgun (WGS) entry which is preliminary data.</text>
</comment>
<feature type="domain" description="DUF4143" evidence="2">
    <location>
        <begin position="227"/>
        <end position="383"/>
    </location>
</feature>
<evidence type="ECO:0000259" key="2">
    <source>
        <dbReference type="Pfam" id="PF13635"/>
    </source>
</evidence>
<dbReference type="AlphaFoldDB" id="A0A497EKG0"/>
<evidence type="ECO:0000313" key="3">
    <source>
        <dbReference type="EMBL" id="RLE45717.1"/>
    </source>
</evidence>
<dbReference type="SUPFAM" id="SSF52540">
    <property type="entry name" value="P-loop containing nucleoside triphosphate hydrolases"/>
    <property type="match status" value="1"/>
</dbReference>
<dbReference type="InterPro" id="IPR041682">
    <property type="entry name" value="AAA_14"/>
</dbReference>
<dbReference type="PANTHER" id="PTHR33295:SF8">
    <property type="entry name" value="AAA+ ATPASE DOMAIN-CONTAINING PROTEIN"/>
    <property type="match status" value="1"/>
</dbReference>
<dbReference type="PANTHER" id="PTHR33295">
    <property type="entry name" value="ATPASE"/>
    <property type="match status" value="1"/>
</dbReference>
<dbReference type="InterPro" id="IPR025420">
    <property type="entry name" value="DUF4143"/>
</dbReference>
<organism evidence="3 4">
    <name type="scientific">Thermoproteota archaeon</name>
    <dbReference type="NCBI Taxonomy" id="2056631"/>
    <lineage>
        <taxon>Archaea</taxon>
        <taxon>Thermoproteota</taxon>
    </lineage>
</organism>
<dbReference type="Proteomes" id="UP000278475">
    <property type="component" value="Unassembled WGS sequence"/>
</dbReference>
<gene>
    <name evidence="3" type="ORF">DRJ31_10885</name>
</gene>
<evidence type="ECO:0000259" key="1">
    <source>
        <dbReference type="Pfam" id="PF13173"/>
    </source>
</evidence>
<name>A0A497EKG0_9CREN</name>
<reference evidence="3 4" key="1">
    <citation type="submission" date="2018-06" db="EMBL/GenBank/DDBJ databases">
        <title>Extensive metabolic versatility and redundancy in microbially diverse, dynamic hydrothermal sediments.</title>
        <authorList>
            <person name="Dombrowski N."/>
            <person name="Teske A."/>
            <person name="Baker B.J."/>
        </authorList>
    </citation>
    <scope>NUCLEOTIDE SEQUENCE [LARGE SCALE GENOMIC DNA]</scope>
    <source>
        <strain evidence="3">B66_G16</strain>
    </source>
</reference>
<dbReference type="InterPro" id="IPR027417">
    <property type="entry name" value="P-loop_NTPase"/>
</dbReference>
<evidence type="ECO:0000313" key="4">
    <source>
        <dbReference type="Proteomes" id="UP000278475"/>
    </source>
</evidence>
<protein>
    <submittedName>
        <fullName evidence="3">AAA family ATPase</fullName>
    </submittedName>
</protein>
<feature type="domain" description="AAA" evidence="1">
    <location>
        <begin position="37"/>
        <end position="168"/>
    </location>
</feature>
<proteinExistence type="predicted"/>